<comment type="similarity">
    <text evidence="1">Belongs to the peptidase M67A family.</text>
</comment>
<reference evidence="5" key="1">
    <citation type="submission" date="2021-01" db="EMBL/GenBank/DDBJ databases">
        <authorList>
            <person name="Corre E."/>
            <person name="Pelletier E."/>
            <person name="Niang G."/>
            <person name="Scheremetjew M."/>
            <person name="Finn R."/>
            <person name="Kale V."/>
            <person name="Holt S."/>
            <person name="Cochrane G."/>
            <person name="Meng A."/>
            <person name="Brown T."/>
            <person name="Cohen L."/>
        </authorList>
    </citation>
    <scope>NUCLEOTIDE SEQUENCE</scope>
    <source>
        <strain evidence="5">CCMP2877</strain>
    </source>
</reference>
<accession>A0A7S1UK57</accession>
<dbReference type="SMART" id="SM00232">
    <property type="entry name" value="JAB_MPN"/>
    <property type="match status" value="1"/>
</dbReference>
<dbReference type="EMBL" id="HBGJ01046155">
    <property type="protein sequence ID" value="CAD9270594.1"/>
    <property type="molecule type" value="Transcribed_RNA"/>
</dbReference>
<feature type="compositionally biased region" description="Basic and acidic residues" evidence="3">
    <location>
        <begin position="310"/>
        <end position="340"/>
    </location>
</feature>
<dbReference type="Gene3D" id="3.40.140.10">
    <property type="entry name" value="Cytidine Deaminase, domain 2"/>
    <property type="match status" value="1"/>
</dbReference>
<dbReference type="PANTHER" id="PTHR10540">
    <property type="entry name" value="EUKARYOTIC TRANSLATION INITIATION FACTOR 3 SUBUNIT F-RELATED"/>
    <property type="match status" value="1"/>
</dbReference>
<proteinExistence type="inferred from homology"/>
<dbReference type="Pfam" id="PF13012">
    <property type="entry name" value="MitMem_reg"/>
    <property type="match status" value="1"/>
</dbReference>
<gene>
    <name evidence="5" type="ORF">PPAR1163_LOCUS29033</name>
</gene>
<sequence>MAATATGTATAPAAPAASASQEMEVVVHPLVLLSAVDHYNRLAKEARRGANKRVVGVLLGTRQRGLVDITNSYGVPFEEDKEDTSVWYLDHNFLENMHTMFKKINAKERIQGFYSTGPLIRENDLGLDELFRRYCPEPVFVIIDVRPGVSGIPTKAYVSQQDVEQDGKEMSRTFRHIPSTIGAQEAEEVGVEHLLRDINDPSVSTLAHQVKQKVTALEGLTQRLEEMKAYLENVIAGRMPMNNQIVYNLQTIFNLLPNLNIEHMVRAMMVKTNDLHLIMYITSLIRSIIALHDLLNNKVRFRSGEAGVSGEEKKEDEEKKEEGKEESKDANEGDVESKEK</sequence>
<evidence type="ECO:0000256" key="2">
    <source>
        <dbReference type="ARBA" id="ARBA00022942"/>
    </source>
</evidence>
<dbReference type="PANTHER" id="PTHR10540:SF7">
    <property type="entry name" value="26S PROTEASOME NON-ATPASE REGULATORY SUBUNIT 7"/>
    <property type="match status" value="1"/>
</dbReference>
<dbReference type="Pfam" id="PF01398">
    <property type="entry name" value="JAB"/>
    <property type="match status" value="1"/>
</dbReference>
<dbReference type="InterPro" id="IPR000555">
    <property type="entry name" value="JAMM/MPN+_dom"/>
</dbReference>
<dbReference type="InterPro" id="IPR024969">
    <property type="entry name" value="EIF3F/CSN6-like_C"/>
</dbReference>
<dbReference type="GO" id="GO:0008237">
    <property type="term" value="F:metallopeptidase activity"/>
    <property type="evidence" value="ECO:0007669"/>
    <property type="project" value="InterPro"/>
</dbReference>
<keyword evidence="2" id="KW-0647">Proteasome</keyword>
<name>A0A7S1UK57_9STRA</name>
<dbReference type="GO" id="GO:0043161">
    <property type="term" value="P:proteasome-mediated ubiquitin-dependent protein catabolic process"/>
    <property type="evidence" value="ECO:0007669"/>
    <property type="project" value="TreeGrafter"/>
</dbReference>
<evidence type="ECO:0000259" key="4">
    <source>
        <dbReference type="PROSITE" id="PS50249"/>
    </source>
</evidence>
<evidence type="ECO:0000256" key="1">
    <source>
        <dbReference type="ARBA" id="ARBA00008568"/>
    </source>
</evidence>
<dbReference type="InterPro" id="IPR033858">
    <property type="entry name" value="MPN_RPN7_8"/>
</dbReference>
<feature type="domain" description="MPN" evidence="4">
    <location>
        <begin position="25"/>
        <end position="163"/>
    </location>
</feature>
<dbReference type="InterPro" id="IPR037518">
    <property type="entry name" value="MPN"/>
</dbReference>
<dbReference type="AlphaFoldDB" id="A0A7S1UK57"/>
<protein>
    <recommendedName>
        <fullName evidence="4">MPN domain-containing protein</fullName>
    </recommendedName>
</protein>
<evidence type="ECO:0000313" key="5">
    <source>
        <dbReference type="EMBL" id="CAD9270594.1"/>
    </source>
</evidence>
<organism evidence="5">
    <name type="scientific">Phaeomonas parva</name>
    <dbReference type="NCBI Taxonomy" id="124430"/>
    <lineage>
        <taxon>Eukaryota</taxon>
        <taxon>Sar</taxon>
        <taxon>Stramenopiles</taxon>
        <taxon>Ochrophyta</taxon>
        <taxon>Pinguiophyceae</taxon>
        <taxon>Pinguiochrysidales</taxon>
        <taxon>Pinguiochrysidaceae</taxon>
        <taxon>Phaeomonas</taxon>
    </lineage>
</organism>
<dbReference type="CDD" id="cd08062">
    <property type="entry name" value="MPN_RPN7_8"/>
    <property type="match status" value="1"/>
</dbReference>
<feature type="region of interest" description="Disordered" evidence="3">
    <location>
        <begin position="304"/>
        <end position="340"/>
    </location>
</feature>
<evidence type="ECO:0000256" key="3">
    <source>
        <dbReference type="SAM" id="MobiDB-lite"/>
    </source>
</evidence>
<dbReference type="GO" id="GO:0005838">
    <property type="term" value="C:proteasome regulatory particle"/>
    <property type="evidence" value="ECO:0007669"/>
    <property type="project" value="InterPro"/>
</dbReference>
<dbReference type="PROSITE" id="PS50249">
    <property type="entry name" value="MPN"/>
    <property type="match status" value="1"/>
</dbReference>